<dbReference type="Proteomes" id="UP001157974">
    <property type="component" value="Unassembled WGS sequence"/>
</dbReference>
<dbReference type="InterPro" id="IPR001623">
    <property type="entry name" value="DnaJ_domain"/>
</dbReference>
<feature type="region of interest" description="Disordered" evidence="1">
    <location>
        <begin position="136"/>
        <end position="157"/>
    </location>
</feature>
<dbReference type="PRINTS" id="PR00625">
    <property type="entry name" value="JDOMAIN"/>
</dbReference>
<sequence>MLRTVFVIRRFRERCRRNLWTDPYLFLGVEKGVERNELRRRYLELARVEHPDVNAGSNEAHERFIALSNALKVVEKELKDAQGLPGLFSHAAPVDVFKHVSEALKPEVKKVAEEIEASGPDWGGMWQMVELMKATEAAERPRTPKMIQNASEKATDS</sequence>
<organism evidence="3 4">
    <name type="scientific">Rhodosorus marinus</name>
    <dbReference type="NCBI Taxonomy" id="101924"/>
    <lineage>
        <taxon>Eukaryota</taxon>
        <taxon>Rhodophyta</taxon>
        <taxon>Stylonematophyceae</taxon>
        <taxon>Stylonematales</taxon>
        <taxon>Stylonemataceae</taxon>
        <taxon>Rhodosorus</taxon>
    </lineage>
</organism>
<evidence type="ECO:0000256" key="1">
    <source>
        <dbReference type="SAM" id="MobiDB-lite"/>
    </source>
</evidence>
<comment type="caution">
    <text evidence="3">The sequence shown here is derived from an EMBL/GenBank/DDBJ whole genome shotgun (WGS) entry which is preliminary data.</text>
</comment>
<dbReference type="SMART" id="SM00271">
    <property type="entry name" value="DnaJ"/>
    <property type="match status" value="1"/>
</dbReference>
<reference evidence="3 4" key="1">
    <citation type="journal article" date="2023" name="Nat. Commun.">
        <title>Origin of minicircular mitochondrial genomes in red algae.</title>
        <authorList>
            <person name="Lee Y."/>
            <person name="Cho C.H."/>
            <person name="Lee Y.M."/>
            <person name="Park S.I."/>
            <person name="Yang J.H."/>
            <person name="West J.A."/>
            <person name="Bhattacharya D."/>
            <person name="Yoon H.S."/>
        </authorList>
    </citation>
    <scope>NUCLEOTIDE SEQUENCE [LARGE SCALE GENOMIC DNA]</scope>
    <source>
        <strain evidence="3 4">CCMP1338</strain>
        <tissue evidence="3">Whole cell</tissue>
    </source>
</reference>
<dbReference type="PROSITE" id="PS50076">
    <property type="entry name" value="DNAJ_2"/>
    <property type="match status" value="1"/>
</dbReference>
<evidence type="ECO:0000259" key="2">
    <source>
        <dbReference type="PROSITE" id="PS50076"/>
    </source>
</evidence>
<feature type="compositionally biased region" description="Polar residues" evidence="1">
    <location>
        <begin position="146"/>
        <end position="157"/>
    </location>
</feature>
<keyword evidence="4" id="KW-1185">Reference proteome</keyword>
<dbReference type="Pfam" id="PF00226">
    <property type="entry name" value="DnaJ"/>
    <property type="match status" value="1"/>
</dbReference>
<protein>
    <recommendedName>
        <fullName evidence="2">J domain-containing protein</fullName>
    </recommendedName>
</protein>
<dbReference type="CDD" id="cd06257">
    <property type="entry name" value="DnaJ"/>
    <property type="match status" value="1"/>
</dbReference>
<dbReference type="Gene3D" id="1.10.287.110">
    <property type="entry name" value="DnaJ domain"/>
    <property type="match status" value="1"/>
</dbReference>
<dbReference type="InterPro" id="IPR036869">
    <property type="entry name" value="J_dom_sf"/>
</dbReference>
<dbReference type="EMBL" id="JAMWBK010000005">
    <property type="protein sequence ID" value="KAJ8905185.1"/>
    <property type="molecule type" value="Genomic_DNA"/>
</dbReference>
<feature type="domain" description="J" evidence="2">
    <location>
        <begin position="22"/>
        <end position="79"/>
    </location>
</feature>
<name>A0AAV8URI6_9RHOD</name>
<dbReference type="AlphaFoldDB" id="A0AAV8URI6"/>
<dbReference type="SUPFAM" id="SSF46565">
    <property type="entry name" value="Chaperone J-domain"/>
    <property type="match status" value="1"/>
</dbReference>
<gene>
    <name evidence="3" type="ORF">NDN08_001694</name>
</gene>
<evidence type="ECO:0000313" key="4">
    <source>
        <dbReference type="Proteomes" id="UP001157974"/>
    </source>
</evidence>
<evidence type="ECO:0000313" key="3">
    <source>
        <dbReference type="EMBL" id="KAJ8905185.1"/>
    </source>
</evidence>
<accession>A0AAV8URI6</accession>
<proteinExistence type="predicted"/>